<comment type="caution">
    <text evidence="4">The sequence shown here is derived from an EMBL/GenBank/DDBJ whole genome shotgun (WGS) entry which is preliminary data.</text>
</comment>
<evidence type="ECO:0000256" key="2">
    <source>
        <dbReference type="ARBA" id="ARBA00022898"/>
    </source>
</evidence>
<comment type="cofactor">
    <cofactor evidence="1 3">
        <name>pyridoxal 5'-phosphate</name>
        <dbReference type="ChEBI" id="CHEBI:597326"/>
    </cofactor>
</comment>
<protein>
    <recommendedName>
        <fullName evidence="6">Cystathionine beta-lyase</fullName>
    </recommendedName>
</protein>
<dbReference type="Proteomes" id="UP000286050">
    <property type="component" value="Unassembled WGS sequence"/>
</dbReference>
<dbReference type="InterPro" id="IPR015421">
    <property type="entry name" value="PyrdxlP-dep_Trfase_major"/>
</dbReference>
<dbReference type="InterPro" id="IPR000277">
    <property type="entry name" value="Cys/Met-Metab_PyrdxlP-dep_enz"/>
</dbReference>
<evidence type="ECO:0000313" key="4">
    <source>
        <dbReference type="EMBL" id="RHD57500.1"/>
    </source>
</evidence>
<sequence>MTAQQELETRYAQLVCAEIAVFVYGDRVDEALARLGVMADEDRLADMVGGAGLRVADVRAESRGVHAHGGLMWVDITVPSHFGCHAFELGADVQCEALDRVAGGLLDRKVVALSARGARAVARVGDLPSCALAQADLEVIARGLDSVSTRMQRHFDHARALAEYLACCDGLVRVDYPGLATHPDRWLAERVLRHGFGPAVDFELPGDWGATAGDFIGHCRLSGRDCHAGGPRTRLHARDGWQGSAVRIFAGLDDPLAIADDLDQAMRWFRNPPQL</sequence>
<keyword evidence="2 3" id="KW-0663">Pyridoxal phosphate</keyword>
<gene>
    <name evidence="4" type="ORF">DW787_01265</name>
</gene>
<dbReference type="AlphaFoldDB" id="A0A414FZW9"/>
<dbReference type="SUPFAM" id="SSF53383">
    <property type="entry name" value="PLP-dependent transferases"/>
    <property type="match status" value="1"/>
</dbReference>
<evidence type="ECO:0000256" key="1">
    <source>
        <dbReference type="ARBA" id="ARBA00001933"/>
    </source>
</evidence>
<evidence type="ECO:0008006" key="6">
    <source>
        <dbReference type="Google" id="ProtNLM"/>
    </source>
</evidence>
<dbReference type="Gene3D" id="3.40.640.10">
    <property type="entry name" value="Type I PLP-dependent aspartate aminotransferase-like (Major domain)"/>
    <property type="match status" value="1"/>
</dbReference>
<dbReference type="Pfam" id="PF01053">
    <property type="entry name" value="Cys_Met_Meta_PP"/>
    <property type="match status" value="1"/>
</dbReference>
<organism evidence="4 5">
    <name type="scientific">Collinsella intestinalis</name>
    <dbReference type="NCBI Taxonomy" id="147207"/>
    <lineage>
        <taxon>Bacteria</taxon>
        <taxon>Bacillati</taxon>
        <taxon>Actinomycetota</taxon>
        <taxon>Coriobacteriia</taxon>
        <taxon>Coriobacteriales</taxon>
        <taxon>Coriobacteriaceae</taxon>
        <taxon>Collinsella</taxon>
    </lineage>
</organism>
<accession>A0A414FZW9</accession>
<evidence type="ECO:0000256" key="3">
    <source>
        <dbReference type="RuleBase" id="RU362118"/>
    </source>
</evidence>
<comment type="similarity">
    <text evidence="3">Belongs to the trans-sulfuration enzymes family.</text>
</comment>
<dbReference type="InterPro" id="IPR015424">
    <property type="entry name" value="PyrdxlP-dep_Trfase"/>
</dbReference>
<name>A0A414FZW9_9ACTN</name>
<proteinExistence type="inferred from homology"/>
<dbReference type="GO" id="GO:0030170">
    <property type="term" value="F:pyridoxal phosphate binding"/>
    <property type="evidence" value="ECO:0007669"/>
    <property type="project" value="InterPro"/>
</dbReference>
<dbReference type="EMBL" id="QSJI01000001">
    <property type="protein sequence ID" value="RHD57500.1"/>
    <property type="molecule type" value="Genomic_DNA"/>
</dbReference>
<dbReference type="RefSeq" id="WP_118271290.1">
    <property type="nucleotide sequence ID" value="NZ_QSJI01000001.1"/>
</dbReference>
<dbReference type="GO" id="GO:0005737">
    <property type="term" value="C:cytoplasm"/>
    <property type="evidence" value="ECO:0007669"/>
    <property type="project" value="TreeGrafter"/>
</dbReference>
<dbReference type="GO" id="GO:0019346">
    <property type="term" value="P:transsulfuration"/>
    <property type="evidence" value="ECO:0007669"/>
    <property type="project" value="InterPro"/>
</dbReference>
<dbReference type="GO" id="GO:0016846">
    <property type="term" value="F:carbon-sulfur lyase activity"/>
    <property type="evidence" value="ECO:0007669"/>
    <property type="project" value="TreeGrafter"/>
</dbReference>
<dbReference type="PANTHER" id="PTHR11808">
    <property type="entry name" value="TRANS-SULFURATION ENZYME FAMILY MEMBER"/>
    <property type="match status" value="1"/>
</dbReference>
<dbReference type="Gene3D" id="3.90.1150.10">
    <property type="entry name" value="Aspartate Aminotransferase, domain 1"/>
    <property type="match status" value="1"/>
</dbReference>
<dbReference type="InterPro" id="IPR015422">
    <property type="entry name" value="PyrdxlP-dep_Trfase_small"/>
</dbReference>
<evidence type="ECO:0000313" key="5">
    <source>
        <dbReference type="Proteomes" id="UP000286050"/>
    </source>
</evidence>
<reference evidence="4 5" key="1">
    <citation type="submission" date="2018-08" db="EMBL/GenBank/DDBJ databases">
        <title>A genome reference for cultivated species of the human gut microbiota.</title>
        <authorList>
            <person name="Zou Y."/>
            <person name="Xue W."/>
            <person name="Luo G."/>
        </authorList>
    </citation>
    <scope>NUCLEOTIDE SEQUENCE [LARGE SCALE GENOMIC DNA]</scope>
    <source>
        <strain evidence="4 5">AM30-5LB</strain>
    </source>
</reference>